<dbReference type="EMBL" id="BKCJ011679167">
    <property type="protein sequence ID" value="GFD46629.1"/>
    <property type="molecule type" value="Genomic_DNA"/>
</dbReference>
<comment type="caution">
    <text evidence="1">The sequence shown here is derived from an EMBL/GenBank/DDBJ whole genome shotgun (WGS) entry which is preliminary data.</text>
</comment>
<evidence type="ECO:0000313" key="1">
    <source>
        <dbReference type="EMBL" id="GFD46629.1"/>
    </source>
</evidence>
<sequence length="44" mass="4793">ETEGPAKVTPLRVVIALRYSQGLGTVLFGSEPVPEEEAVFIFMN</sequence>
<accession>A0A699WIP6</accession>
<gene>
    <name evidence="1" type="ORF">Tci_918598</name>
</gene>
<reference evidence="1" key="1">
    <citation type="journal article" date="2019" name="Sci. Rep.">
        <title>Draft genome of Tanacetum cinerariifolium, the natural source of mosquito coil.</title>
        <authorList>
            <person name="Yamashiro T."/>
            <person name="Shiraishi A."/>
            <person name="Satake H."/>
            <person name="Nakayama K."/>
        </authorList>
    </citation>
    <scope>NUCLEOTIDE SEQUENCE</scope>
</reference>
<proteinExistence type="predicted"/>
<protein>
    <submittedName>
        <fullName evidence="1">Uncharacterized protein</fullName>
    </submittedName>
</protein>
<organism evidence="1">
    <name type="scientific">Tanacetum cinerariifolium</name>
    <name type="common">Dalmatian daisy</name>
    <name type="synonym">Chrysanthemum cinerariifolium</name>
    <dbReference type="NCBI Taxonomy" id="118510"/>
    <lineage>
        <taxon>Eukaryota</taxon>
        <taxon>Viridiplantae</taxon>
        <taxon>Streptophyta</taxon>
        <taxon>Embryophyta</taxon>
        <taxon>Tracheophyta</taxon>
        <taxon>Spermatophyta</taxon>
        <taxon>Magnoliopsida</taxon>
        <taxon>eudicotyledons</taxon>
        <taxon>Gunneridae</taxon>
        <taxon>Pentapetalae</taxon>
        <taxon>asterids</taxon>
        <taxon>campanulids</taxon>
        <taxon>Asterales</taxon>
        <taxon>Asteraceae</taxon>
        <taxon>Asteroideae</taxon>
        <taxon>Anthemideae</taxon>
        <taxon>Anthemidinae</taxon>
        <taxon>Tanacetum</taxon>
    </lineage>
</organism>
<name>A0A699WIP6_TANCI</name>
<feature type="non-terminal residue" evidence="1">
    <location>
        <position position="1"/>
    </location>
</feature>
<dbReference type="AlphaFoldDB" id="A0A699WIP6"/>